<accession>A7GYF7</accession>
<evidence type="ECO:0000256" key="5">
    <source>
        <dbReference type="SAM" id="Coils"/>
    </source>
</evidence>
<dbReference type="OrthoDB" id="9784484at2"/>
<comment type="subcellular location">
    <subcellularLocation>
        <location evidence="1">Cell envelope</location>
    </subcellularLocation>
</comment>
<dbReference type="Gene3D" id="2.40.30.170">
    <property type="match status" value="1"/>
</dbReference>
<dbReference type="KEGG" id="ccv:CCV52592_1084"/>
<keyword evidence="11" id="KW-1185">Reference proteome</keyword>
<proteinExistence type="inferred from homology"/>
<dbReference type="PANTHER" id="PTHR30469:SF33">
    <property type="entry name" value="SLR1207 PROTEIN"/>
    <property type="match status" value="1"/>
</dbReference>
<evidence type="ECO:0000259" key="7">
    <source>
        <dbReference type="Pfam" id="PF25876"/>
    </source>
</evidence>
<dbReference type="PANTHER" id="PTHR30469">
    <property type="entry name" value="MULTIDRUG RESISTANCE PROTEIN MDTA"/>
    <property type="match status" value="1"/>
</dbReference>
<dbReference type="Pfam" id="PF25917">
    <property type="entry name" value="BSH_RND"/>
    <property type="match status" value="1"/>
</dbReference>
<feature type="coiled-coil region" evidence="5">
    <location>
        <begin position="145"/>
        <end position="179"/>
    </location>
</feature>
<feature type="coiled-coil region" evidence="5">
    <location>
        <begin position="93"/>
        <end position="120"/>
    </location>
</feature>
<evidence type="ECO:0000256" key="6">
    <source>
        <dbReference type="SAM" id="MobiDB-lite"/>
    </source>
</evidence>
<dbReference type="SUPFAM" id="SSF111369">
    <property type="entry name" value="HlyD-like secretion proteins"/>
    <property type="match status" value="1"/>
</dbReference>
<dbReference type="GO" id="GO:0015562">
    <property type="term" value="F:efflux transmembrane transporter activity"/>
    <property type="evidence" value="ECO:0007669"/>
    <property type="project" value="TreeGrafter"/>
</dbReference>
<evidence type="ECO:0000256" key="2">
    <source>
        <dbReference type="ARBA" id="ARBA00009477"/>
    </source>
</evidence>
<gene>
    <name evidence="10" type="primary">macA</name>
    <name evidence="10" type="ORF">CCV52592_1084</name>
</gene>
<dbReference type="Pfam" id="PF25967">
    <property type="entry name" value="RND-MFP_C"/>
    <property type="match status" value="1"/>
</dbReference>
<dbReference type="GO" id="GO:1990961">
    <property type="term" value="P:xenobiotic detoxification by transmembrane export across the plasma membrane"/>
    <property type="evidence" value="ECO:0007669"/>
    <property type="project" value="InterPro"/>
</dbReference>
<dbReference type="AlphaFoldDB" id="A7GYF7"/>
<feature type="domain" description="Multidrug resistance protein MdtA-like C-terminal permuted SH3" evidence="9">
    <location>
        <begin position="326"/>
        <end position="384"/>
    </location>
</feature>
<name>A7GYF7_CAMC5</name>
<evidence type="ECO:0000256" key="1">
    <source>
        <dbReference type="ARBA" id="ARBA00004196"/>
    </source>
</evidence>
<dbReference type="EMBL" id="CP000767">
    <property type="protein sequence ID" value="EAU00157.1"/>
    <property type="molecule type" value="Genomic_DNA"/>
</dbReference>
<evidence type="ECO:0000259" key="8">
    <source>
        <dbReference type="Pfam" id="PF25917"/>
    </source>
</evidence>
<evidence type="ECO:0000256" key="4">
    <source>
        <dbReference type="ARBA" id="ARBA00023054"/>
    </source>
</evidence>
<dbReference type="Gene3D" id="2.40.420.20">
    <property type="match status" value="1"/>
</dbReference>
<dbReference type="Pfam" id="PF25876">
    <property type="entry name" value="HH_MFP_RND"/>
    <property type="match status" value="1"/>
</dbReference>
<dbReference type="GO" id="GO:0030313">
    <property type="term" value="C:cell envelope"/>
    <property type="evidence" value="ECO:0007669"/>
    <property type="project" value="UniProtKB-SubCell"/>
</dbReference>
<dbReference type="RefSeq" id="WP_011992285.1">
    <property type="nucleotide sequence ID" value="NC_009715.2"/>
</dbReference>
<organism evidence="10 11">
    <name type="scientific">Campylobacter curvus (strain 525.92)</name>
    <dbReference type="NCBI Taxonomy" id="360105"/>
    <lineage>
        <taxon>Bacteria</taxon>
        <taxon>Pseudomonadati</taxon>
        <taxon>Campylobacterota</taxon>
        <taxon>Epsilonproteobacteria</taxon>
        <taxon>Campylobacterales</taxon>
        <taxon>Campylobacteraceae</taxon>
        <taxon>Campylobacter</taxon>
    </lineage>
</organism>
<feature type="domain" description="Multidrug resistance protein MdtA-like barrel-sandwich hybrid" evidence="8">
    <location>
        <begin position="60"/>
        <end position="214"/>
    </location>
</feature>
<dbReference type="InterPro" id="IPR006143">
    <property type="entry name" value="RND_pump_MFP"/>
</dbReference>
<evidence type="ECO:0000313" key="11">
    <source>
        <dbReference type="Proteomes" id="UP000006380"/>
    </source>
</evidence>
<dbReference type="InterPro" id="IPR058627">
    <property type="entry name" value="MdtA-like_C"/>
</dbReference>
<dbReference type="HOGENOM" id="CLU_018816_14_1_7"/>
<dbReference type="InterPro" id="IPR030190">
    <property type="entry name" value="MacA_alpha-hairpin_sf"/>
</dbReference>
<dbReference type="Proteomes" id="UP000006380">
    <property type="component" value="Chromosome"/>
</dbReference>
<dbReference type="Gene3D" id="2.40.50.100">
    <property type="match status" value="1"/>
</dbReference>
<dbReference type="InterPro" id="IPR058624">
    <property type="entry name" value="MdtA-like_HH"/>
</dbReference>
<protein>
    <submittedName>
        <fullName evidence="10">Macrolide-specific efflux protein, membrane fusion protein MacA</fullName>
    </submittedName>
</protein>
<keyword evidence="3" id="KW-0813">Transport</keyword>
<keyword evidence="4 5" id="KW-0175">Coiled coil</keyword>
<feature type="region of interest" description="Disordered" evidence="6">
    <location>
        <begin position="270"/>
        <end position="289"/>
    </location>
</feature>
<comment type="similarity">
    <text evidence="2">Belongs to the membrane fusion protein (MFP) (TC 8.A.1) family.</text>
</comment>
<dbReference type="GO" id="GO:0019898">
    <property type="term" value="C:extrinsic component of membrane"/>
    <property type="evidence" value="ECO:0007669"/>
    <property type="project" value="InterPro"/>
</dbReference>
<sequence length="402" mass="43844">MKKIIKISILLLIVALALAFVYDKYFKTSGERVEFITQKAVKGSFSKKVDATGEIFATELVDVGAQVGGQIKKLYVKLGDNVKKGDLIAEIDSSTQQNNVDNKEAQLRIYEAQLESAKVALDISKTQYEREKGLFAKNATSKQEFETAKNTYASNEAKLKEIKAQINQTNIELSTAKIDLGYTRIVAPRDGTIVSVQVEEGQTVNSNQTTPTIVNIADLSKVKMKMQIAEGDITKIKVGTPVEYSILSEPNTKFQTEVSSIDPGLTTLSDGSYSSTSSSSSSHSSSSTSSSSAVYYYAQSIVDNKDGILRIGMTTQNTLLVAKIEDAIIIPTIAIKKEGDKSFVYVLKDKQNTVKTQVQTGIRDNLDTQIISGINEGDEVVTSQSTASEIAKMVEKENRGPR</sequence>
<dbReference type="STRING" id="360105.CCV52592_1084"/>
<dbReference type="GO" id="GO:1990281">
    <property type="term" value="C:efflux pump complex"/>
    <property type="evidence" value="ECO:0007669"/>
    <property type="project" value="TreeGrafter"/>
</dbReference>
<dbReference type="NCBIfam" id="TIGR01730">
    <property type="entry name" value="RND_mfp"/>
    <property type="match status" value="1"/>
</dbReference>
<evidence type="ECO:0000313" key="10">
    <source>
        <dbReference type="EMBL" id="EAU00157.1"/>
    </source>
</evidence>
<evidence type="ECO:0000259" key="9">
    <source>
        <dbReference type="Pfam" id="PF25967"/>
    </source>
</evidence>
<dbReference type="InterPro" id="IPR058625">
    <property type="entry name" value="MdtA-like_BSH"/>
</dbReference>
<evidence type="ECO:0000256" key="3">
    <source>
        <dbReference type="ARBA" id="ARBA00022448"/>
    </source>
</evidence>
<dbReference type="GO" id="GO:1990195">
    <property type="term" value="C:macrolide transmembrane transporter complex"/>
    <property type="evidence" value="ECO:0007669"/>
    <property type="project" value="InterPro"/>
</dbReference>
<feature type="domain" description="Multidrug resistance protein MdtA-like alpha-helical hairpin" evidence="7">
    <location>
        <begin position="108"/>
        <end position="183"/>
    </location>
</feature>
<dbReference type="Gene3D" id="6.10.140.1990">
    <property type="match status" value="1"/>
</dbReference>
<reference evidence="10" key="1">
    <citation type="submission" date="2016-07" db="EMBL/GenBank/DDBJ databases">
        <title>Comparative genomics of the Campylobacter concisus group.</title>
        <authorList>
            <person name="Miller W.G."/>
            <person name="Yee E."/>
            <person name="Chapman M.H."/>
            <person name="Huynh S."/>
            <person name="Bono J.L."/>
            <person name="On S.L.W."/>
            <person name="StLeger J."/>
            <person name="Foster G."/>
            <person name="Parker C.T."/>
        </authorList>
    </citation>
    <scope>NUCLEOTIDE SEQUENCE</scope>
    <source>
        <strain evidence="10">525.92</strain>
    </source>
</reference>